<accession>A0ABS3UNR9</accession>
<feature type="compositionally biased region" description="Basic residues" evidence="2">
    <location>
        <begin position="120"/>
        <end position="129"/>
    </location>
</feature>
<feature type="compositionally biased region" description="Basic and acidic residues" evidence="2">
    <location>
        <begin position="106"/>
        <end position="116"/>
    </location>
</feature>
<proteinExistence type="predicted"/>
<evidence type="ECO:0000256" key="1">
    <source>
        <dbReference type="ARBA" id="ARBA00022729"/>
    </source>
</evidence>
<feature type="domain" description="G5" evidence="3">
    <location>
        <begin position="137"/>
        <end position="217"/>
    </location>
</feature>
<sequence length="291" mass="30263">MPRKSWWAQLPFGVRMAAGAGALVVLVGGGAAGISTMTGSDGTPAAATAEAATAPDPGAARLEEDPEVVSRAAAAAQPLPKRHGHTPPPPAPPGKPAGTDQLSRARVADERADRTGPRPAHPRGKRAGRDRREPAAGPVVTTRTDERTRVIPFRTKVVRDPALPRGTRFVRSPGVPGEETARYLVTLTDGKQTARRLLGRTVTRKPENRVVVFGALRRSALDPACEHALDLCVPMGRAAVCPPEATPGPATTPAPGTPVTPAPATLVTEEDLLAAGEELLDGVRLEPASLC</sequence>
<dbReference type="SMART" id="SM01208">
    <property type="entry name" value="G5"/>
    <property type="match status" value="1"/>
</dbReference>
<name>A0ABS3UNR9_9ACTN</name>
<reference evidence="4 5" key="1">
    <citation type="submission" date="2021-03" db="EMBL/GenBank/DDBJ databases">
        <title>Actinoplanes flavus sp. nov., a novel actinomycete isolated from Coconut Palm rhizosphere soil.</title>
        <authorList>
            <person name="Luo X."/>
        </authorList>
    </citation>
    <scope>NUCLEOTIDE SEQUENCE [LARGE SCALE GENOMIC DNA]</scope>
    <source>
        <strain evidence="4 5">NEAU-H7</strain>
    </source>
</reference>
<evidence type="ECO:0000313" key="5">
    <source>
        <dbReference type="Proteomes" id="UP000679690"/>
    </source>
</evidence>
<dbReference type="EMBL" id="JAGFNS010000015">
    <property type="protein sequence ID" value="MBO3740406.1"/>
    <property type="molecule type" value="Genomic_DNA"/>
</dbReference>
<evidence type="ECO:0000313" key="4">
    <source>
        <dbReference type="EMBL" id="MBO3740406.1"/>
    </source>
</evidence>
<feature type="compositionally biased region" description="Low complexity" evidence="2">
    <location>
        <begin position="41"/>
        <end position="60"/>
    </location>
</feature>
<gene>
    <name evidence="4" type="ORF">J5X75_23145</name>
</gene>
<evidence type="ECO:0000256" key="2">
    <source>
        <dbReference type="SAM" id="MobiDB-lite"/>
    </source>
</evidence>
<dbReference type="Pfam" id="PF07501">
    <property type="entry name" value="G5"/>
    <property type="match status" value="1"/>
</dbReference>
<feature type="compositionally biased region" description="Pro residues" evidence="2">
    <location>
        <begin position="86"/>
        <end position="95"/>
    </location>
</feature>
<dbReference type="Gene3D" id="2.20.230.10">
    <property type="entry name" value="Resuscitation-promoting factor rpfb"/>
    <property type="match status" value="1"/>
</dbReference>
<dbReference type="InterPro" id="IPR011098">
    <property type="entry name" value="G5_dom"/>
</dbReference>
<dbReference type="Proteomes" id="UP000679690">
    <property type="component" value="Unassembled WGS sequence"/>
</dbReference>
<protein>
    <submittedName>
        <fullName evidence="4">G5 domain-containing protein</fullName>
    </submittedName>
</protein>
<dbReference type="RefSeq" id="WP_208469590.1">
    <property type="nucleotide sequence ID" value="NZ_JAGFNS010000015.1"/>
</dbReference>
<feature type="region of interest" description="Disordered" evidence="2">
    <location>
        <begin position="41"/>
        <end position="142"/>
    </location>
</feature>
<comment type="caution">
    <text evidence="4">The sequence shown here is derived from an EMBL/GenBank/DDBJ whole genome shotgun (WGS) entry which is preliminary data.</text>
</comment>
<organism evidence="4 5">
    <name type="scientific">Actinoplanes flavus</name>
    <dbReference type="NCBI Taxonomy" id="2820290"/>
    <lineage>
        <taxon>Bacteria</taxon>
        <taxon>Bacillati</taxon>
        <taxon>Actinomycetota</taxon>
        <taxon>Actinomycetes</taxon>
        <taxon>Micromonosporales</taxon>
        <taxon>Micromonosporaceae</taxon>
        <taxon>Actinoplanes</taxon>
    </lineage>
</organism>
<dbReference type="PROSITE" id="PS51109">
    <property type="entry name" value="G5"/>
    <property type="match status" value="1"/>
</dbReference>
<keyword evidence="1" id="KW-0732">Signal</keyword>
<evidence type="ECO:0000259" key="3">
    <source>
        <dbReference type="PROSITE" id="PS51109"/>
    </source>
</evidence>
<keyword evidence="5" id="KW-1185">Reference proteome</keyword>